<accession>A0A7T8GYK2</accession>
<organism evidence="2 3">
    <name type="scientific">Caligus rogercresseyi</name>
    <name type="common">Sea louse</name>
    <dbReference type="NCBI Taxonomy" id="217165"/>
    <lineage>
        <taxon>Eukaryota</taxon>
        <taxon>Metazoa</taxon>
        <taxon>Ecdysozoa</taxon>
        <taxon>Arthropoda</taxon>
        <taxon>Crustacea</taxon>
        <taxon>Multicrustacea</taxon>
        <taxon>Hexanauplia</taxon>
        <taxon>Copepoda</taxon>
        <taxon>Siphonostomatoida</taxon>
        <taxon>Caligidae</taxon>
        <taxon>Caligus</taxon>
    </lineage>
</organism>
<name>A0A7T8GYK2_CALRO</name>
<feature type="signal peptide" evidence="1">
    <location>
        <begin position="1"/>
        <end position="22"/>
    </location>
</feature>
<keyword evidence="1" id="KW-0732">Signal</keyword>
<evidence type="ECO:0000313" key="3">
    <source>
        <dbReference type="Proteomes" id="UP000595437"/>
    </source>
</evidence>
<proteinExistence type="predicted"/>
<dbReference type="EMBL" id="CP045898">
    <property type="protein sequence ID" value="QQP39886.1"/>
    <property type="molecule type" value="Genomic_DNA"/>
</dbReference>
<keyword evidence="3" id="KW-1185">Reference proteome</keyword>
<feature type="chain" id="PRO_5031426465" evidence="1">
    <location>
        <begin position="23"/>
        <end position="119"/>
    </location>
</feature>
<protein>
    <submittedName>
        <fullName evidence="2">Translocator protein</fullName>
    </submittedName>
</protein>
<evidence type="ECO:0000256" key="1">
    <source>
        <dbReference type="SAM" id="SignalP"/>
    </source>
</evidence>
<reference evidence="3" key="1">
    <citation type="submission" date="2021-01" db="EMBL/GenBank/DDBJ databases">
        <title>Caligus Genome Assembly.</title>
        <authorList>
            <person name="Gallardo-Escarate C."/>
        </authorList>
    </citation>
    <scope>NUCLEOTIDE SEQUENCE [LARGE SCALE GENOMIC DNA]</scope>
</reference>
<dbReference type="Proteomes" id="UP000595437">
    <property type="component" value="Chromosome 9"/>
</dbReference>
<sequence>MECLKKINFKLIGSMILPLAGSLLIGLNPGCTNGSGLVVCSRMDVSLSKHGSRQLSRLQSWRRETEWTRRDSTRHLHCTIAHQLVMVSNILRIQANCSRKSIYILKNTLNAFETVNKLF</sequence>
<evidence type="ECO:0000313" key="2">
    <source>
        <dbReference type="EMBL" id="QQP39886.1"/>
    </source>
</evidence>
<gene>
    <name evidence="2" type="ORF">FKW44_013740</name>
</gene>
<dbReference type="AlphaFoldDB" id="A0A7T8GYK2"/>